<keyword evidence="1" id="KW-0808">Transferase</keyword>
<proteinExistence type="predicted"/>
<comment type="caution">
    <text evidence="4">The sequence shown here is derived from an EMBL/GenBank/DDBJ whole genome shotgun (WGS) entry which is preliminary data.</text>
</comment>
<dbReference type="Gene3D" id="3.40.50.2000">
    <property type="entry name" value="Glycogen Phosphorylase B"/>
    <property type="match status" value="2"/>
</dbReference>
<dbReference type="CDD" id="cd03809">
    <property type="entry name" value="GT4_MtfB-like"/>
    <property type="match status" value="1"/>
</dbReference>
<organism evidence="4 5">
    <name type="scientific">Pontiella agarivorans</name>
    <dbReference type="NCBI Taxonomy" id="3038953"/>
    <lineage>
        <taxon>Bacteria</taxon>
        <taxon>Pseudomonadati</taxon>
        <taxon>Kiritimatiellota</taxon>
        <taxon>Kiritimatiellia</taxon>
        <taxon>Kiritimatiellales</taxon>
        <taxon>Pontiellaceae</taxon>
        <taxon>Pontiella</taxon>
    </lineage>
</organism>
<dbReference type="PANTHER" id="PTHR46401:SF2">
    <property type="entry name" value="GLYCOSYLTRANSFERASE WBBK-RELATED"/>
    <property type="match status" value="1"/>
</dbReference>
<gene>
    <name evidence="4" type="ORF">P9H32_03835</name>
</gene>
<dbReference type="InterPro" id="IPR028098">
    <property type="entry name" value="Glyco_trans_4-like_N"/>
</dbReference>
<dbReference type="SUPFAM" id="SSF53756">
    <property type="entry name" value="UDP-Glycosyltransferase/glycogen phosphorylase"/>
    <property type="match status" value="1"/>
</dbReference>
<dbReference type="PANTHER" id="PTHR46401">
    <property type="entry name" value="GLYCOSYLTRANSFERASE WBBK-RELATED"/>
    <property type="match status" value="1"/>
</dbReference>
<accession>A0ABU5MU95</accession>
<evidence type="ECO:0000256" key="1">
    <source>
        <dbReference type="ARBA" id="ARBA00022679"/>
    </source>
</evidence>
<evidence type="ECO:0000313" key="4">
    <source>
        <dbReference type="EMBL" id="MDZ8117745.1"/>
    </source>
</evidence>
<dbReference type="InterPro" id="IPR001296">
    <property type="entry name" value="Glyco_trans_1"/>
</dbReference>
<dbReference type="EMBL" id="JARVCO010000004">
    <property type="protein sequence ID" value="MDZ8117745.1"/>
    <property type="molecule type" value="Genomic_DNA"/>
</dbReference>
<dbReference type="Pfam" id="PF00534">
    <property type="entry name" value="Glycos_transf_1"/>
    <property type="match status" value="1"/>
</dbReference>
<name>A0ABU5MU95_9BACT</name>
<protein>
    <submittedName>
        <fullName evidence="4">Glycosyltransferase family 1 protein</fullName>
    </submittedName>
</protein>
<sequence>MGRVIDQLLKTHAEKFPAARHRMLVERGLYDDVYRKLDTFWKKASFIPYSRSTSWQQAGWIWRNKPFAEQYWDEVDVVYCPAESYVPTRKANLVCTIHDVAGFEESLYPQTLSRRLHCRKWRFLFGSMARHADAVITVSEFSASRIAHFFPALEKKLRVVYNAPHHVFGTATTEELQGDVKTLSGGKPYILVPGGLSLRKNAELILKSVPLLAKRLPGVRLIIAGKNEQPYLGQLNALNADNITLAGYVSDELLNVLYQDAAAVWFPSRYEGFGMPVIEAMVSGAAVVASKVASIPEVAGKAALLCDVDTPGEHVEALQSLLESDSARNELRERGLEQAGQFTWSKSARKLEDIFRDVVN</sequence>
<evidence type="ECO:0000259" key="2">
    <source>
        <dbReference type="Pfam" id="PF00534"/>
    </source>
</evidence>
<keyword evidence="5" id="KW-1185">Reference proteome</keyword>
<dbReference type="Pfam" id="PF13439">
    <property type="entry name" value="Glyco_transf_4"/>
    <property type="match status" value="1"/>
</dbReference>
<dbReference type="Proteomes" id="UP001290861">
    <property type="component" value="Unassembled WGS sequence"/>
</dbReference>
<feature type="domain" description="Glycosyl transferase family 1" evidence="2">
    <location>
        <begin position="182"/>
        <end position="335"/>
    </location>
</feature>
<evidence type="ECO:0000313" key="5">
    <source>
        <dbReference type="Proteomes" id="UP001290861"/>
    </source>
</evidence>
<evidence type="ECO:0000259" key="3">
    <source>
        <dbReference type="Pfam" id="PF13439"/>
    </source>
</evidence>
<reference evidence="4 5" key="1">
    <citation type="journal article" date="2024" name="Appl. Environ. Microbiol.">
        <title>Pontiella agarivorans sp. nov., a novel marine anaerobic bacterium capable of degrading macroalgal polysaccharides and fixing nitrogen.</title>
        <authorList>
            <person name="Liu N."/>
            <person name="Kivenson V."/>
            <person name="Peng X."/>
            <person name="Cui Z."/>
            <person name="Lankiewicz T.S."/>
            <person name="Gosselin K.M."/>
            <person name="English C.J."/>
            <person name="Blair E.M."/>
            <person name="O'Malley M.A."/>
            <person name="Valentine D.L."/>
        </authorList>
    </citation>
    <scope>NUCLEOTIDE SEQUENCE [LARGE SCALE GENOMIC DNA]</scope>
    <source>
        <strain evidence="4 5">NLcol2</strain>
    </source>
</reference>
<feature type="domain" description="Glycosyltransferase subfamily 4-like N-terminal" evidence="3">
    <location>
        <begin position="61"/>
        <end position="162"/>
    </location>
</feature>